<evidence type="ECO:0008006" key="2">
    <source>
        <dbReference type="Google" id="ProtNLM"/>
    </source>
</evidence>
<proteinExistence type="predicted"/>
<dbReference type="Gene3D" id="3.90.550.10">
    <property type="entry name" value="Spore Coat Polysaccharide Biosynthesis Protein SpsA, Chain A"/>
    <property type="match status" value="1"/>
</dbReference>
<evidence type="ECO:0000313" key="1">
    <source>
        <dbReference type="EMBL" id="KKL58220.1"/>
    </source>
</evidence>
<dbReference type="InterPro" id="IPR029044">
    <property type="entry name" value="Nucleotide-diphossugar_trans"/>
</dbReference>
<protein>
    <recommendedName>
        <fullName evidence="2">Glycosyltransferase 2-like domain-containing protein</fullName>
    </recommendedName>
</protein>
<name>A0A0F9FLQ1_9ZZZZ</name>
<sequence length="265" mass="30692">MRLSIIMPGVRVQNWLEVYESIPNATTLPKKEYELVIVSPYDLPPELKDIENVRLIKDKGCPTRCHQLGLLHSTGEFVVWGADDGIMLPGLALDKAFDVISQDKKDIVSLRYGEDHKAAKLEKLSWWHMKNNRLLRRLKHISRHYLLIMIALIRRSYLMEIGGWDCRFEHLAFAAHDLSYRIQRDGGVLHFSPLEVMNCDWTGWDNTSGTRDHAPVHESHSANDQPLFTKIYKPDGGINRTKIDFDNWKSCPDVWVRRWPNGVPK</sequence>
<organism evidence="1">
    <name type="scientific">marine sediment metagenome</name>
    <dbReference type="NCBI Taxonomy" id="412755"/>
    <lineage>
        <taxon>unclassified sequences</taxon>
        <taxon>metagenomes</taxon>
        <taxon>ecological metagenomes</taxon>
    </lineage>
</organism>
<gene>
    <name evidence="1" type="ORF">LCGC14_2227550</name>
</gene>
<dbReference type="EMBL" id="LAZR01029900">
    <property type="protein sequence ID" value="KKL58220.1"/>
    <property type="molecule type" value="Genomic_DNA"/>
</dbReference>
<accession>A0A0F9FLQ1</accession>
<dbReference type="SUPFAM" id="SSF53448">
    <property type="entry name" value="Nucleotide-diphospho-sugar transferases"/>
    <property type="match status" value="1"/>
</dbReference>
<comment type="caution">
    <text evidence="1">The sequence shown here is derived from an EMBL/GenBank/DDBJ whole genome shotgun (WGS) entry which is preliminary data.</text>
</comment>
<reference evidence="1" key="1">
    <citation type="journal article" date="2015" name="Nature">
        <title>Complex archaea that bridge the gap between prokaryotes and eukaryotes.</title>
        <authorList>
            <person name="Spang A."/>
            <person name="Saw J.H."/>
            <person name="Jorgensen S.L."/>
            <person name="Zaremba-Niedzwiedzka K."/>
            <person name="Martijn J."/>
            <person name="Lind A.E."/>
            <person name="van Eijk R."/>
            <person name="Schleper C."/>
            <person name="Guy L."/>
            <person name="Ettema T.J."/>
        </authorList>
    </citation>
    <scope>NUCLEOTIDE SEQUENCE</scope>
</reference>
<dbReference type="AlphaFoldDB" id="A0A0F9FLQ1"/>